<proteinExistence type="predicted"/>
<name>A0AAD5T9X3_9FUNG</name>
<dbReference type="Proteomes" id="UP001211907">
    <property type="component" value="Unassembled WGS sequence"/>
</dbReference>
<comment type="caution">
    <text evidence="1">The sequence shown here is derived from an EMBL/GenBank/DDBJ whole genome shotgun (WGS) entry which is preliminary data.</text>
</comment>
<sequence>MSDTLLRDKSYGPRQDPALAVFPAICNQSDLLHLLILIWERKTKSISKKNLQRQKVQEILQQKFRESVLLLWPILHMHEFPGYIEGHEQNNQSRIAFANNIQELGMLEILGKNREQFGIAPFDMSELACNFP</sequence>
<keyword evidence="2" id="KW-1185">Reference proteome</keyword>
<accession>A0AAD5T9X3</accession>
<organism evidence="1 2">
    <name type="scientific">Physocladia obscura</name>
    <dbReference type="NCBI Taxonomy" id="109957"/>
    <lineage>
        <taxon>Eukaryota</taxon>
        <taxon>Fungi</taxon>
        <taxon>Fungi incertae sedis</taxon>
        <taxon>Chytridiomycota</taxon>
        <taxon>Chytridiomycota incertae sedis</taxon>
        <taxon>Chytridiomycetes</taxon>
        <taxon>Chytridiales</taxon>
        <taxon>Chytriomycetaceae</taxon>
        <taxon>Physocladia</taxon>
    </lineage>
</organism>
<protein>
    <submittedName>
        <fullName evidence="1">Uncharacterized protein</fullName>
    </submittedName>
</protein>
<dbReference type="AlphaFoldDB" id="A0AAD5T9X3"/>
<gene>
    <name evidence="1" type="ORF">HK100_012324</name>
</gene>
<evidence type="ECO:0000313" key="2">
    <source>
        <dbReference type="Proteomes" id="UP001211907"/>
    </source>
</evidence>
<reference evidence="1" key="1">
    <citation type="submission" date="2020-05" db="EMBL/GenBank/DDBJ databases">
        <title>Phylogenomic resolution of chytrid fungi.</title>
        <authorList>
            <person name="Stajich J.E."/>
            <person name="Amses K."/>
            <person name="Simmons R."/>
            <person name="Seto K."/>
            <person name="Myers J."/>
            <person name="Bonds A."/>
            <person name="Quandt C.A."/>
            <person name="Barry K."/>
            <person name="Liu P."/>
            <person name="Grigoriev I."/>
            <person name="Longcore J.E."/>
            <person name="James T.Y."/>
        </authorList>
    </citation>
    <scope>NUCLEOTIDE SEQUENCE</scope>
    <source>
        <strain evidence="1">JEL0513</strain>
    </source>
</reference>
<dbReference type="EMBL" id="JADGJH010000087">
    <property type="protein sequence ID" value="KAJ3138786.1"/>
    <property type="molecule type" value="Genomic_DNA"/>
</dbReference>
<evidence type="ECO:0000313" key="1">
    <source>
        <dbReference type="EMBL" id="KAJ3138786.1"/>
    </source>
</evidence>